<name>A0ABN9YKG4_9LACO</name>
<dbReference type="InterPro" id="IPR011650">
    <property type="entry name" value="Peptidase_M20_dimer"/>
</dbReference>
<dbReference type="RefSeq" id="WP_187753322.1">
    <property type="nucleotide sequence ID" value="NZ_CAUZLN010000001.1"/>
</dbReference>
<dbReference type="SUPFAM" id="SSF53187">
    <property type="entry name" value="Zn-dependent exopeptidases"/>
    <property type="match status" value="1"/>
</dbReference>
<evidence type="ECO:0000313" key="3">
    <source>
        <dbReference type="Proteomes" id="UP001314261"/>
    </source>
</evidence>
<dbReference type="Proteomes" id="UP001314261">
    <property type="component" value="Unassembled WGS sequence"/>
</dbReference>
<protein>
    <submittedName>
        <fullName evidence="2">Metal-dependent amidase/aminoacylase/carboxypeptidase (AbgB)</fullName>
    </submittedName>
</protein>
<evidence type="ECO:0000313" key="2">
    <source>
        <dbReference type="EMBL" id="CAK1228890.1"/>
    </source>
</evidence>
<feature type="domain" description="Peptidase M20 dimerisation" evidence="1">
    <location>
        <begin position="180"/>
        <end position="272"/>
    </location>
</feature>
<dbReference type="Pfam" id="PF01546">
    <property type="entry name" value="Peptidase_M20"/>
    <property type="match status" value="1"/>
</dbReference>
<dbReference type="NCBIfam" id="TIGR01891">
    <property type="entry name" value="amidohydrolases"/>
    <property type="match status" value="1"/>
</dbReference>
<dbReference type="InterPro" id="IPR036264">
    <property type="entry name" value="Bact_exopeptidase_dim_dom"/>
</dbReference>
<dbReference type="SUPFAM" id="SSF55031">
    <property type="entry name" value="Bacterial exopeptidase dimerisation domain"/>
    <property type="match status" value="1"/>
</dbReference>
<dbReference type="PIRSF" id="PIRSF005962">
    <property type="entry name" value="Pept_M20D_amidohydro"/>
    <property type="match status" value="1"/>
</dbReference>
<organism evidence="2 3">
    <name type="scientific">Fructobacillus fructosus</name>
    <dbReference type="NCBI Taxonomy" id="1631"/>
    <lineage>
        <taxon>Bacteria</taxon>
        <taxon>Bacillati</taxon>
        <taxon>Bacillota</taxon>
        <taxon>Bacilli</taxon>
        <taxon>Lactobacillales</taxon>
        <taxon>Lactobacillaceae</taxon>
        <taxon>Fructobacillus</taxon>
    </lineage>
</organism>
<proteinExistence type="predicted"/>
<sequence>MLTDEKWEDLYRFRHKLHKHPELPMQEFETTARIEERLKTLGLEIITPTSMRTGVVAALGPKEAPVIVLRADIDALPIQEKTALSYSSVTQGIMHACGHDFHTVSLLAAAERIKEMEGSLNVRVLFVFQPAEETHQGAELVLRSHILEDAQFIIGFHNDPTMSVGTLSIEGGARNAAVDQFKVRLHGKGGHAAHPDKNVDPVLGMANIISSLQSIVARNINPQHAAVLSVTHVEAGSTWNVIPDDSWFEGTIRTFSTADQTLARERFEQIVKLQGEAFGLSSEIDWISGPPVLWNDVDLVKQVQDSLRKKLNIVESAPSAGGEDFAFYSQSIPALFAEVGSGISTGLHHSDLKVDDEGLKTAAAWYVETLQILSKKLCA</sequence>
<dbReference type="PANTHER" id="PTHR11014">
    <property type="entry name" value="PEPTIDASE M20 FAMILY MEMBER"/>
    <property type="match status" value="1"/>
</dbReference>
<dbReference type="PANTHER" id="PTHR11014:SF63">
    <property type="entry name" value="METALLOPEPTIDASE, PUTATIVE (AFU_ORTHOLOGUE AFUA_6G09600)-RELATED"/>
    <property type="match status" value="1"/>
</dbReference>
<dbReference type="Pfam" id="PF07687">
    <property type="entry name" value="M20_dimer"/>
    <property type="match status" value="1"/>
</dbReference>
<dbReference type="InterPro" id="IPR017439">
    <property type="entry name" value="Amidohydrolase"/>
</dbReference>
<accession>A0ABN9YKG4</accession>
<comment type="caution">
    <text evidence="2">The sequence shown here is derived from an EMBL/GenBank/DDBJ whole genome shotgun (WGS) entry which is preliminary data.</text>
</comment>
<dbReference type="Gene3D" id="3.30.70.360">
    <property type="match status" value="1"/>
</dbReference>
<dbReference type="EMBL" id="CAUZLR010000001">
    <property type="protein sequence ID" value="CAK1228890.1"/>
    <property type="molecule type" value="Genomic_DNA"/>
</dbReference>
<dbReference type="InterPro" id="IPR002933">
    <property type="entry name" value="Peptidase_M20"/>
</dbReference>
<reference evidence="2 3" key="1">
    <citation type="submission" date="2023-10" db="EMBL/GenBank/DDBJ databases">
        <authorList>
            <person name="Botero Cardona J."/>
        </authorList>
    </citation>
    <scope>NUCLEOTIDE SEQUENCE [LARGE SCALE GENOMIC DNA]</scope>
    <source>
        <strain evidence="2 3">R-54839</strain>
    </source>
</reference>
<keyword evidence="3" id="KW-1185">Reference proteome</keyword>
<dbReference type="Gene3D" id="3.40.630.10">
    <property type="entry name" value="Zn peptidases"/>
    <property type="match status" value="1"/>
</dbReference>
<evidence type="ECO:0000259" key="1">
    <source>
        <dbReference type="Pfam" id="PF07687"/>
    </source>
</evidence>
<gene>
    <name evidence="2" type="ORF">R54839_PPFHFPJH_00332</name>
</gene>